<dbReference type="PRINTS" id="PR00765">
    <property type="entry name" value="CRBOXYPTASEA"/>
</dbReference>
<dbReference type="GO" id="GO:0004181">
    <property type="term" value="F:metallocarboxypeptidase activity"/>
    <property type="evidence" value="ECO:0007669"/>
    <property type="project" value="InterPro"/>
</dbReference>
<evidence type="ECO:0000256" key="2">
    <source>
        <dbReference type="ARBA" id="ARBA00004613"/>
    </source>
</evidence>
<evidence type="ECO:0000256" key="10">
    <source>
        <dbReference type="ARBA" id="ARBA00022833"/>
    </source>
</evidence>
<evidence type="ECO:0000256" key="13">
    <source>
        <dbReference type="ARBA" id="ARBA00057299"/>
    </source>
</evidence>
<dbReference type="EnsemblMetazoa" id="MDOA012905-RA">
    <property type="protein sequence ID" value="MDOA012905-PA"/>
    <property type="gene ID" value="MDOA012905"/>
</dbReference>
<dbReference type="eggNOG" id="KOG2650">
    <property type="taxonomic scope" value="Eukaryota"/>
</dbReference>
<dbReference type="VEuPathDB" id="VectorBase:MDOMA2_010469"/>
<dbReference type="InterPro" id="IPR000834">
    <property type="entry name" value="Peptidase_M14"/>
</dbReference>
<feature type="chain" id="PRO_5044561401" description="Peptidase M14 domain-containing protein" evidence="16">
    <location>
        <begin position="31"/>
        <end position="498"/>
    </location>
</feature>
<sequence length="498" mass="57038">MIKDTRWNCRLILLFAAMALLVISTPPSDASTFDVRGMVPVADRNIRTGNKMLIEREITATDKHEENMREQGRQGDDTTATEDDGVLDVNELPVRYDEAQLWRIYNISESMSRRRNMMPLADILESKYGGTVWKENSKFLDVSIEKNHIKAARAFLENQNLMSEVLNTNIQELIDQESAIGVNMTQSEMGQRTKKAARSGIHWKDYHDLDTIYAFMREIRGKFPNICRLYTIGKTAEGRDLKVLRISENPKEYKKIWIDGGIHAREWISPATVTFILYQLMSKWQDHPEYIRQKTWYVMPVMNPDGYVYSRKVNRLWRKNRAPAKRSQCLGVDLNRNFDIGWSGYGSSTNPCSDTYRGESPNSELETDAVVKFLSKRKYNLESYLTFHSYGQMVVYPWAYKAVKVKDAGVLQRVANTAVQRIEKKTGQIYRASVTHEVLGIAGGGSDDWSRAALGTKYVYTIELRDRGQFGFVLPPSQILETAIEGYTVVDTVAQAIQ</sequence>
<dbReference type="VEuPathDB" id="VectorBase:MDOA012905"/>
<dbReference type="CDD" id="cd03860">
    <property type="entry name" value="M14_CP_A-B_like"/>
    <property type="match status" value="1"/>
</dbReference>
<evidence type="ECO:0000256" key="6">
    <source>
        <dbReference type="ARBA" id="ARBA00022670"/>
    </source>
</evidence>
<feature type="domain" description="Peptidase M14" evidence="17">
    <location>
        <begin position="205"/>
        <end position="497"/>
    </location>
</feature>
<evidence type="ECO:0000256" key="16">
    <source>
        <dbReference type="SAM" id="SignalP"/>
    </source>
</evidence>
<feature type="compositionally biased region" description="Basic and acidic residues" evidence="15">
    <location>
        <begin position="59"/>
        <end position="76"/>
    </location>
</feature>
<keyword evidence="5" id="KW-0121">Carboxypeptidase</keyword>
<dbReference type="GO" id="GO:0005615">
    <property type="term" value="C:extracellular space"/>
    <property type="evidence" value="ECO:0007669"/>
    <property type="project" value="TreeGrafter"/>
</dbReference>
<dbReference type="PROSITE" id="PS52035">
    <property type="entry name" value="PEPTIDASE_M14"/>
    <property type="match status" value="1"/>
</dbReference>
<dbReference type="PANTHER" id="PTHR11705:SF91">
    <property type="entry name" value="FI01817P-RELATED"/>
    <property type="match status" value="1"/>
</dbReference>
<gene>
    <name evidence="18" type="primary">101898153</name>
</gene>
<feature type="region of interest" description="Disordered" evidence="15">
    <location>
        <begin position="59"/>
        <end position="84"/>
    </location>
</feature>
<dbReference type="InterPro" id="IPR036990">
    <property type="entry name" value="M14A-like_propep"/>
</dbReference>
<evidence type="ECO:0000256" key="11">
    <source>
        <dbReference type="ARBA" id="ARBA00023049"/>
    </source>
</evidence>
<keyword evidence="8 16" id="KW-0732">Signal</keyword>
<dbReference type="SUPFAM" id="SSF54897">
    <property type="entry name" value="Protease propeptides/inhibitors"/>
    <property type="match status" value="1"/>
</dbReference>
<accession>A0A1I8N9B1</accession>
<feature type="signal peptide" evidence="16">
    <location>
        <begin position="1"/>
        <end position="30"/>
    </location>
</feature>
<dbReference type="SUPFAM" id="SSF53187">
    <property type="entry name" value="Zn-dependent exopeptidases"/>
    <property type="match status" value="1"/>
</dbReference>
<dbReference type="Gene3D" id="3.40.630.10">
    <property type="entry name" value="Zn peptidases"/>
    <property type="match status" value="1"/>
</dbReference>
<protein>
    <recommendedName>
        <fullName evidence="17">Peptidase M14 domain-containing protein</fullName>
    </recommendedName>
</protein>
<comment type="function">
    <text evidence="13">Involved in the digestion of the blood meal.</text>
</comment>
<dbReference type="PROSITE" id="PS00132">
    <property type="entry name" value="CARBOXYPEPT_ZN_1"/>
    <property type="match status" value="1"/>
</dbReference>
<dbReference type="AlphaFoldDB" id="A0A1I8N9B1"/>
<keyword evidence="7" id="KW-0479">Metal-binding</keyword>
<proteinExistence type="inferred from homology"/>
<dbReference type="InterPro" id="IPR003146">
    <property type="entry name" value="M14A_act_pep"/>
</dbReference>
<reference evidence="18" key="1">
    <citation type="submission" date="2020-05" db="UniProtKB">
        <authorList>
            <consortium name="EnsemblMetazoa"/>
        </authorList>
    </citation>
    <scope>IDENTIFICATION</scope>
    <source>
        <strain evidence="18">Aabys</strain>
    </source>
</reference>
<keyword evidence="4" id="KW-0964">Secreted</keyword>
<dbReference type="InterPro" id="IPR057246">
    <property type="entry name" value="CARBOXYPEPT_ZN_1"/>
</dbReference>
<evidence type="ECO:0000256" key="14">
    <source>
        <dbReference type="PROSITE-ProRule" id="PRU01379"/>
    </source>
</evidence>
<evidence type="ECO:0000259" key="17">
    <source>
        <dbReference type="PROSITE" id="PS52035"/>
    </source>
</evidence>
<evidence type="ECO:0000256" key="5">
    <source>
        <dbReference type="ARBA" id="ARBA00022645"/>
    </source>
</evidence>
<dbReference type="Pfam" id="PF00246">
    <property type="entry name" value="Peptidase_M14"/>
    <property type="match status" value="1"/>
</dbReference>
<evidence type="ECO:0000256" key="8">
    <source>
        <dbReference type="ARBA" id="ARBA00022729"/>
    </source>
</evidence>
<keyword evidence="6" id="KW-0645">Protease</keyword>
<organism evidence="18">
    <name type="scientific">Musca domestica</name>
    <name type="common">House fly</name>
    <dbReference type="NCBI Taxonomy" id="7370"/>
    <lineage>
        <taxon>Eukaryota</taxon>
        <taxon>Metazoa</taxon>
        <taxon>Ecdysozoa</taxon>
        <taxon>Arthropoda</taxon>
        <taxon>Hexapoda</taxon>
        <taxon>Insecta</taxon>
        <taxon>Pterygota</taxon>
        <taxon>Neoptera</taxon>
        <taxon>Endopterygota</taxon>
        <taxon>Diptera</taxon>
        <taxon>Brachycera</taxon>
        <taxon>Muscomorpha</taxon>
        <taxon>Muscoidea</taxon>
        <taxon>Muscidae</taxon>
        <taxon>Musca</taxon>
    </lineage>
</organism>
<comment type="cofactor">
    <cofactor evidence="1">
        <name>Zn(2+)</name>
        <dbReference type="ChEBI" id="CHEBI:29105"/>
    </cofactor>
</comment>
<keyword evidence="9" id="KW-0378">Hydrolase</keyword>
<evidence type="ECO:0000256" key="1">
    <source>
        <dbReference type="ARBA" id="ARBA00001947"/>
    </source>
</evidence>
<keyword evidence="10" id="KW-0862">Zinc</keyword>
<evidence type="ECO:0000256" key="15">
    <source>
        <dbReference type="SAM" id="MobiDB-lite"/>
    </source>
</evidence>
<evidence type="ECO:0000256" key="4">
    <source>
        <dbReference type="ARBA" id="ARBA00022525"/>
    </source>
</evidence>
<evidence type="ECO:0000313" key="18">
    <source>
        <dbReference type="EnsemblMetazoa" id="MDOA012905-PA"/>
    </source>
</evidence>
<keyword evidence="12" id="KW-1015">Disulfide bond</keyword>
<feature type="active site" description="Proton donor/acceptor" evidence="14">
    <location>
        <position position="463"/>
    </location>
</feature>
<name>A0A1I8N9B1_MUSDO</name>
<dbReference type="PANTHER" id="PTHR11705">
    <property type="entry name" value="PROTEASE FAMILY M14 CARBOXYPEPTIDASE A,B"/>
    <property type="match status" value="1"/>
</dbReference>
<comment type="subcellular location">
    <subcellularLocation>
        <location evidence="2">Secreted</location>
    </subcellularLocation>
</comment>
<dbReference type="FunFam" id="3.40.630.10:FF:000040">
    <property type="entry name" value="zinc carboxypeptidase"/>
    <property type="match status" value="1"/>
</dbReference>
<comment type="similarity">
    <text evidence="3 14">Belongs to the peptidase M14 family.</text>
</comment>
<evidence type="ECO:0000256" key="7">
    <source>
        <dbReference type="ARBA" id="ARBA00022723"/>
    </source>
</evidence>
<evidence type="ECO:0000256" key="12">
    <source>
        <dbReference type="ARBA" id="ARBA00023157"/>
    </source>
</evidence>
<dbReference type="GO" id="GO:0006508">
    <property type="term" value="P:proteolysis"/>
    <property type="evidence" value="ECO:0007669"/>
    <property type="project" value="UniProtKB-KW"/>
</dbReference>
<dbReference type="GO" id="GO:0008270">
    <property type="term" value="F:zinc ion binding"/>
    <property type="evidence" value="ECO:0007669"/>
    <property type="project" value="InterPro"/>
</dbReference>
<dbReference type="Pfam" id="PF02244">
    <property type="entry name" value="Propep_M14"/>
    <property type="match status" value="1"/>
</dbReference>
<dbReference type="OrthoDB" id="3626597at2759"/>
<evidence type="ECO:0000256" key="9">
    <source>
        <dbReference type="ARBA" id="ARBA00022801"/>
    </source>
</evidence>
<keyword evidence="11" id="KW-0482">Metalloprotease</keyword>
<evidence type="ECO:0000256" key="3">
    <source>
        <dbReference type="ARBA" id="ARBA00005988"/>
    </source>
</evidence>
<dbReference type="Gene3D" id="3.30.70.340">
    <property type="entry name" value="Metallocarboxypeptidase-like"/>
    <property type="match status" value="1"/>
</dbReference>
<dbReference type="SMART" id="SM00631">
    <property type="entry name" value="Zn_pept"/>
    <property type="match status" value="1"/>
</dbReference>